<evidence type="ECO:0000313" key="6">
    <source>
        <dbReference type="EMBL" id="MET1491426.1"/>
    </source>
</evidence>
<proteinExistence type="predicted"/>
<dbReference type="InterPro" id="IPR050109">
    <property type="entry name" value="HTH-type_TetR-like_transc_reg"/>
</dbReference>
<dbReference type="Gene3D" id="1.10.357.10">
    <property type="entry name" value="Tetracycline Repressor, domain 2"/>
    <property type="match status" value="1"/>
</dbReference>
<feature type="domain" description="HTH tetR-type" evidence="5">
    <location>
        <begin position="12"/>
        <end position="72"/>
    </location>
</feature>
<evidence type="ECO:0000256" key="2">
    <source>
        <dbReference type="ARBA" id="ARBA00023125"/>
    </source>
</evidence>
<keyword evidence="3" id="KW-0804">Transcription</keyword>
<dbReference type="InterPro" id="IPR001647">
    <property type="entry name" value="HTH_TetR"/>
</dbReference>
<dbReference type="InterPro" id="IPR041479">
    <property type="entry name" value="TetR_CgmR_C"/>
</dbReference>
<evidence type="ECO:0000313" key="7">
    <source>
        <dbReference type="Proteomes" id="UP001548590"/>
    </source>
</evidence>
<evidence type="ECO:0000256" key="4">
    <source>
        <dbReference type="PROSITE-ProRule" id="PRU00335"/>
    </source>
</evidence>
<dbReference type="PANTHER" id="PTHR30055">
    <property type="entry name" value="HTH-TYPE TRANSCRIPTIONAL REGULATOR RUTR"/>
    <property type="match status" value="1"/>
</dbReference>
<organism evidence="6 7">
    <name type="scientific">Uliginosibacterium paludis</name>
    <dbReference type="NCBI Taxonomy" id="1615952"/>
    <lineage>
        <taxon>Bacteria</taxon>
        <taxon>Pseudomonadati</taxon>
        <taxon>Pseudomonadota</taxon>
        <taxon>Betaproteobacteria</taxon>
        <taxon>Rhodocyclales</taxon>
        <taxon>Zoogloeaceae</taxon>
        <taxon>Uliginosibacterium</taxon>
    </lineage>
</organism>
<dbReference type="SUPFAM" id="SSF46689">
    <property type="entry name" value="Homeodomain-like"/>
    <property type="match status" value="1"/>
</dbReference>
<dbReference type="EMBL" id="JBEWLZ010000011">
    <property type="protein sequence ID" value="MET1491426.1"/>
    <property type="molecule type" value="Genomic_DNA"/>
</dbReference>
<reference evidence="6 7" key="1">
    <citation type="submission" date="2024-07" db="EMBL/GenBank/DDBJ databases">
        <title>Uliginosibacterium paludis KCTC:42655.</title>
        <authorList>
            <person name="Kim M.K."/>
        </authorList>
    </citation>
    <scope>NUCLEOTIDE SEQUENCE [LARGE SCALE GENOMIC DNA]</scope>
    <source>
        <strain evidence="6 7">KCTC 42655</strain>
    </source>
</reference>
<dbReference type="Proteomes" id="UP001548590">
    <property type="component" value="Unassembled WGS sequence"/>
</dbReference>
<name>A0ABV2CU43_9RHOO</name>
<protein>
    <submittedName>
        <fullName evidence="6">TetR/AcrR family transcriptional regulator</fullName>
    </submittedName>
</protein>
<dbReference type="InterPro" id="IPR036271">
    <property type="entry name" value="Tet_transcr_reg_TetR-rel_C_sf"/>
</dbReference>
<dbReference type="PRINTS" id="PR00455">
    <property type="entry name" value="HTHTETR"/>
</dbReference>
<evidence type="ECO:0000256" key="3">
    <source>
        <dbReference type="ARBA" id="ARBA00023163"/>
    </source>
</evidence>
<keyword evidence="7" id="KW-1185">Reference proteome</keyword>
<accession>A0ABV2CU43</accession>
<sequence length="186" mass="20658">MSEAHRRKKQPDQVRSQLLSVTLALIVSDGYESVTLDKVAKLAGVTKGGLQYHFASKQALLQGVCDHLREVFEPVFYQALEEEPAGPKRHTRAYIRACFAEVAPLCSKAMLILTLALPDFARLQREWTLELIAQDTAHAPELAQMLLLCRFAADGLWAAEASGVIEFDHDTRTALLDRLLALTDSL</sequence>
<dbReference type="RefSeq" id="WP_345929192.1">
    <property type="nucleotide sequence ID" value="NZ_JBDIVF010000009.1"/>
</dbReference>
<comment type="caution">
    <text evidence="6">The sequence shown here is derived from an EMBL/GenBank/DDBJ whole genome shotgun (WGS) entry which is preliminary data.</text>
</comment>
<dbReference type="PROSITE" id="PS50977">
    <property type="entry name" value="HTH_TETR_2"/>
    <property type="match status" value="1"/>
</dbReference>
<dbReference type="PANTHER" id="PTHR30055:SF234">
    <property type="entry name" value="HTH-TYPE TRANSCRIPTIONAL REGULATOR BETI"/>
    <property type="match status" value="1"/>
</dbReference>
<evidence type="ECO:0000259" key="5">
    <source>
        <dbReference type="PROSITE" id="PS50977"/>
    </source>
</evidence>
<keyword evidence="1" id="KW-0805">Transcription regulation</keyword>
<gene>
    <name evidence="6" type="ORF">ABVT11_16430</name>
</gene>
<dbReference type="InterPro" id="IPR009057">
    <property type="entry name" value="Homeodomain-like_sf"/>
</dbReference>
<dbReference type="SUPFAM" id="SSF48498">
    <property type="entry name" value="Tetracyclin repressor-like, C-terminal domain"/>
    <property type="match status" value="1"/>
</dbReference>
<evidence type="ECO:0000256" key="1">
    <source>
        <dbReference type="ARBA" id="ARBA00023015"/>
    </source>
</evidence>
<feature type="DNA-binding region" description="H-T-H motif" evidence="4">
    <location>
        <begin position="35"/>
        <end position="54"/>
    </location>
</feature>
<dbReference type="Pfam" id="PF00440">
    <property type="entry name" value="TetR_N"/>
    <property type="match status" value="1"/>
</dbReference>
<keyword evidence="2 4" id="KW-0238">DNA-binding</keyword>
<dbReference type="Pfam" id="PF17937">
    <property type="entry name" value="TetR_C_28"/>
    <property type="match status" value="1"/>
</dbReference>